<organism evidence="12">
    <name type="scientific">Culicoides sonorensis</name>
    <name type="common">Biting midge</name>
    <dbReference type="NCBI Taxonomy" id="179676"/>
    <lineage>
        <taxon>Eukaryota</taxon>
        <taxon>Metazoa</taxon>
        <taxon>Ecdysozoa</taxon>
        <taxon>Arthropoda</taxon>
        <taxon>Hexapoda</taxon>
        <taxon>Insecta</taxon>
        <taxon>Pterygota</taxon>
        <taxon>Neoptera</taxon>
        <taxon>Endopterygota</taxon>
        <taxon>Diptera</taxon>
        <taxon>Nematocera</taxon>
        <taxon>Chironomoidea</taxon>
        <taxon>Ceratopogonidae</taxon>
        <taxon>Ceratopogoninae</taxon>
        <taxon>Culicoides</taxon>
        <taxon>Monoculicoides</taxon>
    </lineage>
</organism>
<evidence type="ECO:0000256" key="8">
    <source>
        <dbReference type="ARBA" id="ARBA00023273"/>
    </source>
</evidence>
<comment type="function">
    <text evidence="9">Microtubule inner protein (MIP) part of the dynein-decorated doublet microtubules (DMTs) in cilia and flagellar axoneme. Forms filamentous polymers in the walls of ciliary and flagellar microtubules.</text>
</comment>
<feature type="coiled-coil region" evidence="11">
    <location>
        <begin position="293"/>
        <end position="320"/>
    </location>
</feature>
<protein>
    <recommendedName>
        <fullName evidence="10">Tektin</fullName>
    </recommendedName>
</protein>
<evidence type="ECO:0000313" key="12">
    <source>
        <dbReference type="EMBL" id="SSX32610.1"/>
    </source>
</evidence>
<proteinExistence type="inferred from homology"/>
<dbReference type="PANTHER" id="PTHR19960">
    <property type="entry name" value="TEKTIN"/>
    <property type="match status" value="1"/>
</dbReference>
<evidence type="ECO:0000256" key="9">
    <source>
        <dbReference type="ARBA" id="ARBA00045224"/>
    </source>
</evidence>
<evidence type="ECO:0000256" key="1">
    <source>
        <dbReference type="ARBA" id="ARBA00004611"/>
    </source>
</evidence>
<dbReference type="GO" id="GO:0005634">
    <property type="term" value="C:nucleus"/>
    <property type="evidence" value="ECO:0007669"/>
    <property type="project" value="TreeGrafter"/>
</dbReference>
<accession>A0A336MRA7</accession>
<comment type="similarity">
    <text evidence="2 10">Belongs to the tektin family.</text>
</comment>
<keyword evidence="6 10" id="KW-0969">Cilium</keyword>
<gene>
    <name evidence="12" type="primary">CSON005196</name>
</gene>
<evidence type="ECO:0000256" key="6">
    <source>
        <dbReference type="ARBA" id="ARBA00023069"/>
    </source>
</evidence>
<evidence type="ECO:0000256" key="2">
    <source>
        <dbReference type="ARBA" id="ARBA00007209"/>
    </source>
</evidence>
<keyword evidence="5 11" id="KW-0175">Coiled coil</keyword>
<comment type="subcellular location">
    <subcellularLocation>
        <location evidence="10">Cytoplasm</location>
        <location evidence="10">Cytoskeleton</location>
        <location evidence="10">Cilium axoneme</location>
    </subcellularLocation>
    <subcellularLocation>
        <location evidence="1">Cytoplasm</location>
        <location evidence="1">Cytoskeleton</location>
        <location evidence="1">Flagellum axoneme</location>
    </subcellularLocation>
</comment>
<dbReference type="GO" id="GO:0005930">
    <property type="term" value="C:axoneme"/>
    <property type="evidence" value="ECO:0007669"/>
    <property type="project" value="UniProtKB-SubCell"/>
</dbReference>
<dbReference type="GO" id="GO:0060294">
    <property type="term" value="P:cilium movement involved in cell motility"/>
    <property type="evidence" value="ECO:0007669"/>
    <property type="project" value="UniProtKB-UniRule"/>
</dbReference>
<keyword evidence="7" id="KW-0206">Cytoskeleton</keyword>
<dbReference type="PRINTS" id="PR00511">
    <property type="entry name" value="TEKTIN"/>
</dbReference>
<sequence>MYRKNMADKNLIILPPPNPKYTLRDWEYNNKAKARISEDQQKLANRVISESERVIDETRSVTDQWKKEADFRLKERIIDVQFQRDEIVKQKKDACLEEEALKTYRQRVINAIDNLRDEALVLCKKCIILRENRVGVDLVHDYVDVELHKEHDVINGCQVMLNKVLEEINEQIRRLRAMMYLLDRDLSNKEKSLQIDEQNLLLKEKQLDMHVYEGHAPLDPFNTTINQWIEVTNKNIASTAKELNSAKPLRSYIDILLRQVVEDLETQVSKTNEAFKKRIGETRYAKIRLENLHRESSNQVNEVTRNVTRLEKELADKEGYLALAQMRLANRTQRPGVEMCRDAVQETLVKELNALKTTCAKLSRMLDECKTALRYLLNTQMQQEEELNTKTNTLKVDEVDCMTVRQSLVFHKF</sequence>
<evidence type="ECO:0000256" key="10">
    <source>
        <dbReference type="RuleBase" id="RU367040"/>
    </source>
</evidence>
<dbReference type="GO" id="GO:0060271">
    <property type="term" value="P:cilium assembly"/>
    <property type="evidence" value="ECO:0007669"/>
    <property type="project" value="UniProtKB-UniRule"/>
</dbReference>
<evidence type="ECO:0000256" key="7">
    <source>
        <dbReference type="ARBA" id="ARBA00023212"/>
    </source>
</evidence>
<dbReference type="OMA" id="LAMVMDE"/>
<dbReference type="Pfam" id="PF03148">
    <property type="entry name" value="Tektin"/>
    <property type="match status" value="1"/>
</dbReference>
<dbReference type="VEuPathDB" id="VectorBase:CSON005196"/>
<dbReference type="PANTHER" id="PTHR19960:SF25">
    <property type="entry name" value="TEKTIN-1"/>
    <property type="match status" value="1"/>
</dbReference>
<keyword evidence="8 10" id="KW-0966">Cell projection</keyword>
<dbReference type="AlphaFoldDB" id="A0A336MRA7"/>
<dbReference type="InterPro" id="IPR000435">
    <property type="entry name" value="Tektins"/>
</dbReference>
<evidence type="ECO:0000256" key="4">
    <source>
        <dbReference type="ARBA" id="ARBA00022846"/>
    </source>
</evidence>
<keyword evidence="3" id="KW-0963">Cytoplasm</keyword>
<evidence type="ECO:0000256" key="3">
    <source>
        <dbReference type="ARBA" id="ARBA00022490"/>
    </source>
</evidence>
<keyword evidence="4 10" id="KW-0282">Flagellum</keyword>
<evidence type="ECO:0000256" key="5">
    <source>
        <dbReference type="ARBA" id="ARBA00023054"/>
    </source>
</evidence>
<evidence type="ECO:0000256" key="11">
    <source>
        <dbReference type="SAM" id="Coils"/>
    </source>
</evidence>
<dbReference type="InterPro" id="IPR048256">
    <property type="entry name" value="Tektin-like"/>
</dbReference>
<dbReference type="EMBL" id="UFQT01002085">
    <property type="protein sequence ID" value="SSX32610.1"/>
    <property type="molecule type" value="Genomic_DNA"/>
</dbReference>
<dbReference type="GO" id="GO:0015630">
    <property type="term" value="C:microtubule cytoskeleton"/>
    <property type="evidence" value="ECO:0007669"/>
    <property type="project" value="UniProtKB-UniRule"/>
</dbReference>
<reference evidence="12" key="1">
    <citation type="submission" date="2018-07" db="EMBL/GenBank/DDBJ databases">
        <authorList>
            <person name="Quirk P.G."/>
            <person name="Krulwich T.A."/>
        </authorList>
    </citation>
    <scope>NUCLEOTIDE SEQUENCE</scope>
</reference>
<name>A0A336MRA7_CULSO</name>